<dbReference type="AlphaFoldDB" id="A0A846MQC7"/>
<evidence type="ECO:0000313" key="2">
    <source>
        <dbReference type="EMBL" id="NIK73784.1"/>
    </source>
</evidence>
<evidence type="ECO:0008006" key="4">
    <source>
        <dbReference type="Google" id="ProtNLM"/>
    </source>
</evidence>
<gene>
    <name evidence="2" type="ORF">FHS56_001297</name>
</gene>
<reference evidence="2 3" key="1">
    <citation type="submission" date="2020-03" db="EMBL/GenBank/DDBJ databases">
        <title>Genomic Encyclopedia of Type Strains, Phase IV (KMG-IV): sequencing the most valuable type-strain genomes for metagenomic binning, comparative biology and taxonomic classification.</title>
        <authorList>
            <person name="Goeker M."/>
        </authorList>
    </citation>
    <scope>NUCLEOTIDE SEQUENCE [LARGE SCALE GENOMIC DNA]</scope>
    <source>
        <strain evidence="2 3">DSM 5718</strain>
    </source>
</reference>
<dbReference type="InterPro" id="IPR013783">
    <property type="entry name" value="Ig-like_fold"/>
</dbReference>
<evidence type="ECO:0000256" key="1">
    <source>
        <dbReference type="SAM" id="Phobius"/>
    </source>
</evidence>
<name>A0A846MQC7_9BACT</name>
<dbReference type="PANTHER" id="PTHR37947:SF1">
    <property type="entry name" value="BLL2462 PROTEIN"/>
    <property type="match status" value="1"/>
</dbReference>
<comment type="caution">
    <text evidence="2">The sequence shown here is derived from an EMBL/GenBank/DDBJ whole genome shotgun (WGS) entry which is preliminary data.</text>
</comment>
<dbReference type="RefSeq" id="WP_166919053.1">
    <property type="nucleotide sequence ID" value="NZ_JAASRN010000002.1"/>
</dbReference>
<feature type="transmembrane region" description="Helical" evidence="1">
    <location>
        <begin position="12"/>
        <end position="28"/>
    </location>
</feature>
<proteinExistence type="predicted"/>
<keyword evidence="3" id="KW-1185">Reference proteome</keyword>
<accession>A0A846MQC7</accession>
<keyword evidence="1" id="KW-1133">Transmembrane helix</keyword>
<dbReference type="PANTHER" id="PTHR37947">
    <property type="entry name" value="BLL2462 PROTEIN"/>
    <property type="match status" value="1"/>
</dbReference>
<protein>
    <recommendedName>
        <fullName evidence="4">VWA domain-containing protein</fullName>
    </recommendedName>
</protein>
<feature type="transmembrane region" description="Helical" evidence="1">
    <location>
        <begin position="660"/>
        <end position="680"/>
    </location>
</feature>
<dbReference type="EMBL" id="JAASRN010000002">
    <property type="protein sequence ID" value="NIK73784.1"/>
    <property type="molecule type" value="Genomic_DNA"/>
</dbReference>
<organism evidence="2 3">
    <name type="scientific">Thermonema lapsum</name>
    <dbReference type="NCBI Taxonomy" id="28195"/>
    <lineage>
        <taxon>Bacteria</taxon>
        <taxon>Pseudomonadati</taxon>
        <taxon>Bacteroidota</taxon>
        <taxon>Cytophagia</taxon>
        <taxon>Cytophagales</taxon>
        <taxon>Thermonemataceae</taxon>
        <taxon>Thermonema</taxon>
    </lineage>
</organism>
<keyword evidence="1" id="KW-0812">Transmembrane</keyword>
<feature type="transmembrane region" description="Helical" evidence="1">
    <location>
        <begin position="40"/>
        <end position="57"/>
    </location>
</feature>
<evidence type="ECO:0000313" key="3">
    <source>
        <dbReference type="Proteomes" id="UP000537126"/>
    </source>
</evidence>
<dbReference type="Gene3D" id="2.60.40.10">
    <property type="entry name" value="Immunoglobulins"/>
    <property type="match status" value="1"/>
</dbReference>
<keyword evidence="1" id="KW-0472">Membrane</keyword>
<dbReference type="Proteomes" id="UP000537126">
    <property type="component" value="Unassembled WGS sequence"/>
</dbReference>
<sequence length="687" mass="78451">MNDLLQHMAWWQGGLCVLVGLAYAWGLYRRSPFAPVLKKILFGIRFLLVTLLVWLLWAPTWRLLESYEEPPVWVIAIDNSRSVSLSWKDATQRQEFIRQLQALQARLQALGYEVSVFDLNGPLPALDSLQFNQNRTDLASMLRRIQSQHEGDYLANVLLVSDGIVNAGENPLYISFPFKLHTLAVGDTTRYPDLSIYSFSTLRVVQKGNRFQLTAEVQNRGAGNREVLLRLSEGTKVLEQRSIQAMEGSITAHTFELRAAEEGVFQYTLEVSPVAGELNTTNNRRSVVVEVIDRKKNILIAASVAHPDLKALRSALERTGNYDVQLYVEGVSRELPRKNYDLLIAYQLPHLLRPLSPALQELLASPLPKWWIGGAQTHWAALNRMQKLLTISPSGNRYDEVGGYFADDFRAFSFPAAEWSDALRKLPPLLAPYAAFTLLPSTTVLMYQRVGSTPTTRPLWVLGQESPRQAILLAEGLWHWRLEAYALFKEQSMVDELIDKTVQYLTAEGSKRRFLVTTNKADYEEGEQVWLEVEAYDELFQPLSDLSFELLLQGEQTQERYRLTLSETERRFALTQLPAGKYSFVAKAVINGKEEVSKGGFVVRKTELELYDRTAQFDRLRQLAQANGGTFLTLKELERWMASLSEAKARLYTQSRLMEVIALPWLFWIFFALASLEWLLRKYHGYV</sequence>